<feature type="non-terminal residue" evidence="2">
    <location>
        <position position="1"/>
    </location>
</feature>
<dbReference type="Pfam" id="PF14209">
    <property type="entry name" value="DUF4321"/>
    <property type="match status" value="1"/>
</dbReference>
<protein>
    <submittedName>
        <fullName evidence="2">Uncharacterized protein</fullName>
    </submittedName>
</protein>
<dbReference type="EMBL" id="UINC01175669">
    <property type="protein sequence ID" value="SVD82412.1"/>
    <property type="molecule type" value="Genomic_DNA"/>
</dbReference>
<proteinExistence type="predicted"/>
<organism evidence="2">
    <name type="scientific">marine metagenome</name>
    <dbReference type="NCBI Taxonomy" id="408172"/>
    <lineage>
        <taxon>unclassified sequences</taxon>
        <taxon>metagenomes</taxon>
        <taxon>ecological metagenomes</taxon>
    </lineage>
</organism>
<keyword evidence="1" id="KW-0812">Transmembrane</keyword>
<evidence type="ECO:0000313" key="2">
    <source>
        <dbReference type="EMBL" id="SVD82412.1"/>
    </source>
</evidence>
<sequence>EGLSVVFDYLGLQNNVVQKVLIDPLYEYEFYPIRLNFIVMTLTFGFSINVNVLSFIGIGTAWYYVKYSY</sequence>
<reference evidence="2" key="1">
    <citation type="submission" date="2018-05" db="EMBL/GenBank/DDBJ databases">
        <authorList>
            <person name="Lanie J.A."/>
            <person name="Ng W.-L."/>
            <person name="Kazmierczak K.M."/>
            <person name="Andrzejewski T.M."/>
            <person name="Davidsen T.M."/>
            <person name="Wayne K.J."/>
            <person name="Tettelin H."/>
            <person name="Glass J.I."/>
            <person name="Rusch D."/>
            <person name="Podicherti R."/>
            <person name="Tsui H.-C.T."/>
            <person name="Winkler M.E."/>
        </authorList>
    </citation>
    <scope>NUCLEOTIDE SEQUENCE</scope>
</reference>
<name>A0A382YGK6_9ZZZZ</name>
<dbReference type="InterPro" id="IPR025470">
    <property type="entry name" value="DUF4321"/>
</dbReference>
<evidence type="ECO:0000256" key="1">
    <source>
        <dbReference type="SAM" id="Phobius"/>
    </source>
</evidence>
<gene>
    <name evidence="2" type="ORF">METZ01_LOCUS435266</name>
</gene>
<accession>A0A382YGK6</accession>
<dbReference type="AlphaFoldDB" id="A0A382YGK6"/>
<feature type="transmembrane region" description="Helical" evidence="1">
    <location>
        <begin position="37"/>
        <end position="65"/>
    </location>
</feature>
<keyword evidence="1" id="KW-1133">Transmembrane helix</keyword>
<keyword evidence="1" id="KW-0472">Membrane</keyword>